<keyword evidence="10" id="KW-1185">Reference proteome</keyword>
<evidence type="ECO:0000256" key="6">
    <source>
        <dbReference type="SAM" id="MobiDB-lite"/>
    </source>
</evidence>
<dbReference type="GO" id="GO:0005737">
    <property type="term" value="C:cytoplasm"/>
    <property type="evidence" value="ECO:0007669"/>
    <property type="project" value="UniProtKB-SubCell"/>
</dbReference>
<dbReference type="Proteomes" id="UP000199423">
    <property type="component" value="Unassembled WGS sequence"/>
</dbReference>
<dbReference type="HAMAP" id="MF_00014">
    <property type="entry name" value="Ribosome_mat_RimM"/>
    <property type="match status" value="1"/>
</dbReference>
<dbReference type="PANTHER" id="PTHR33692">
    <property type="entry name" value="RIBOSOME MATURATION FACTOR RIMM"/>
    <property type="match status" value="1"/>
</dbReference>
<evidence type="ECO:0000256" key="3">
    <source>
        <dbReference type="ARBA" id="ARBA00022552"/>
    </source>
</evidence>
<keyword evidence="2 5" id="KW-0690">Ribosome biogenesis</keyword>
<dbReference type="Pfam" id="PF24986">
    <property type="entry name" value="PRC_RimM"/>
    <property type="match status" value="1"/>
</dbReference>
<feature type="domain" description="Ribosome maturation factor RimM PRC barrel" evidence="8">
    <location>
        <begin position="103"/>
        <end position="169"/>
    </location>
</feature>
<evidence type="ECO:0000259" key="7">
    <source>
        <dbReference type="Pfam" id="PF01782"/>
    </source>
</evidence>
<dbReference type="InterPro" id="IPR011033">
    <property type="entry name" value="PRC_barrel-like_sf"/>
</dbReference>
<dbReference type="OrthoDB" id="9788191at2"/>
<evidence type="ECO:0000313" key="10">
    <source>
        <dbReference type="Proteomes" id="UP000199423"/>
    </source>
</evidence>
<dbReference type="SUPFAM" id="SSF50447">
    <property type="entry name" value="Translation proteins"/>
    <property type="match status" value="1"/>
</dbReference>
<dbReference type="GO" id="GO:0006364">
    <property type="term" value="P:rRNA processing"/>
    <property type="evidence" value="ECO:0007669"/>
    <property type="project" value="UniProtKB-UniRule"/>
</dbReference>
<comment type="subcellular location">
    <subcellularLocation>
        <location evidence="5">Cytoplasm</location>
    </subcellularLocation>
</comment>
<dbReference type="InterPro" id="IPR056792">
    <property type="entry name" value="PRC_RimM"/>
</dbReference>
<evidence type="ECO:0000256" key="2">
    <source>
        <dbReference type="ARBA" id="ARBA00022517"/>
    </source>
</evidence>
<dbReference type="Gene3D" id="2.30.30.240">
    <property type="entry name" value="PRC-barrel domain"/>
    <property type="match status" value="1"/>
</dbReference>
<dbReference type="InterPro" id="IPR002676">
    <property type="entry name" value="RimM_N"/>
</dbReference>
<dbReference type="GO" id="GO:0043022">
    <property type="term" value="F:ribosome binding"/>
    <property type="evidence" value="ECO:0007669"/>
    <property type="project" value="InterPro"/>
</dbReference>
<accession>A0A1I7NSW9</accession>
<dbReference type="Gene3D" id="2.40.30.60">
    <property type="entry name" value="RimM"/>
    <property type="match status" value="1"/>
</dbReference>
<dbReference type="Pfam" id="PF01782">
    <property type="entry name" value="RimM"/>
    <property type="match status" value="1"/>
</dbReference>
<reference evidence="10" key="1">
    <citation type="submission" date="2016-10" db="EMBL/GenBank/DDBJ databases">
        <authorList>
            <person name="Varghese N."/>
            <person name="Submissions S."/>
        </authorList>
    </citation>
    <scope>NUCLEOTIDE SEQUENCE [LARGE SCALE GENOMIC DNA]</scope>
    <source>
        <strain evidence="10">DSM 1565</strain>
    </source>
</reference>
<comment type="similarity">
    <text evidence="5">Belongs to the RimM family.</text>
</comment>
<proteinExistence type="inferred from homology"/>
<dbReference type="SUPFAM" id="SSF50346">
    <property type="entry name" value="PRC-barrel domain"/>
    <property type="match status" value="1"/>
</dbReference>
<evidence type="ECO:0000256" key="1">
    <source>
        <dbReference type="ARBA" id="ARBA00022490"/>
    </source>
</evidence>
<evidence type="ECO:0000313" key="9">
    <source>
        <dbReference type="EMBL" id="SFV37715.1"/>
    </source>
</evidence>
<dbReference type="GO" id="GO:0005840">
    <property type="term" value="C:ribosome"/>
    <property type="evidence" value="ECO:0007669"/>
    <property type="project" value="InterPro"/>
</dbReference>
<dbReference type="GO" id="GO:0042274">
    <property type="term" value="P:ribosomal small subunit biogenesis"/>
    <property type="evidence" value="ECO:0007669"/>
    <property type="project" value="UniProtKB-UniRule"/>
</dbReference>
<gene>
    <name evidence="5" type="primary">rimM</name>
    <name evidence="9" type="ORF">SAMN04488557_3303</name>
</gene>
<dbReference type="STRING" id="51670.SAMN04488557_3303"/>
<sequence length="194" mass="20637">MPNNKTTNRILVGEISGAHGIRGDVLVRAYTGAPEAIASYGPLADATGQRSFTLRVVRVTSKGIVARISGIEDRNAAEPLRGTKLYISRDKLPEPASAEYYYADLIGLRAVASDGSALGKIVSVQNFGAGDLLELKPGDGTETEFIPFEDRWVPAVDLAAGTIVINRPELTGSDDEESEEQSEGAEVSGEDDRS</sequence>
<dbReference type="PANTHER" id="PTHR33692:SF1">
    <property type="entry name" value="RIBOSOME MATURATION FACTOR RIMM"/>
    <property type="match status" value="1"/>
</dbReference>
<keyword evidence="3 5" id="KW-0698">rRNA processing</keyword>
<organism evidence="9 10">
    <name type="scientific">Hyphomicrobium facile</name>
    <dbReference type="NCBI Taxonomy" id="51670"/>
    <lineage>
        <taxon>Bacteria</taxon>
        <taxon>Pseudomonadati</taxon>
        <taxon>Pseudomonadota</taxon>
        <taxon>Alphaproteobacteria</taxon>
        <taxon>Hyphomicrobiales</taxon>
        <taxon>Hyphomicrobiaceae</taxon>
        <taxon>Hyphomicrobium</taxon>
    </lineage>
</organism>
<feature type="region of interest" description="Disordered" evidence="6">
    <location>
        <begin position="166"/>
        <end position="194"/>
    </location>
</feature>
<evidence type="ECO:0000256" key="4">
    <source>
        <dbReference type="ARBA" id="ARBA00023186"/>
    </source>
</evidence>
<dbReference type="AlphaFoldDB" id="A0A1I7NSW9"/>
<feature type="compositionally biased region" description="Acidic residues" evidence="6">
    <location>
        <begin position="172"/>
        <end position="183"/>
    </location>
</feature>
<dbReference type="InterPro" id="IPR011961">
    <property type="entry name" value="RimM"/>
</dbReference>
<evidence type="ECO:0000256" key="5">
    <source>
        <dbReference type="HAMAP-Rule" id="MF_00014"/>
    </source>
</evidence>
<dbReference type="InterPro" id="IPR009000">
    <property type="entry name" value="Transl_B-barrel_sf"/>
</dbReference>
<comment type="function">
    <text evidence="5">An accessory protein needed during the final step in the assembly of 30S ribosomal subunit, possibly for assembly of the head region. Essential for efficient processing of 16S rRNA. May be needed both before and after RbfA during the maturation of 16S rRNA. It has affinity for free ribosomal 30S subunits but not for 70S ribosomes.</text>
</comment>
<comment type="subunit">
    <text evidence="5">Binds ribosomal protein uS19.</text>
</comment>
<evidence type="ECO:0000259" key="8">
    <source>
        <dbReference type="Pfam" id="PF24986"/>
    </source>
</evidence>
<feature type="domain" description="RimM N-terminal" evidence="7">
    <location>
        <begin position="12"/>
        <end position="90"/>
    </location>
</feature>
<protein>
    <recommendedName>
        <fullName evidence="5">Ribosome maturation factor RimM</fullName>
    </recommendedName>
</protein>
<keyword evidence="4 5" id="KW-0143">Chaperone</keyword>
<name>A0A1I7NSW9_9HYPH</name>
<dbReference type="EMBL" id="FPCH01000003">
    <property type="protein sequence ID" value="SFV37715.1"/>
    <property type="molecule type" value="Genomic_DNA"/>
</dbReference>
<dbReference type="NCBIfam" id="TIGR02273">
    <property type="entry name" value="16S_RimM"/>
    <property type="match status" value="1"/>
</dbReference>
<dbReference type="InterPro" id="IPR036976">
    <property type="entry name" value="RimM_N_sf"/>
</dbReference>
<comment type="domain">
    <text evidence="5">The PRC barrel domain binds ribosomal protein uS19.</text>
</comment>
<keyword evidence="1 5" id="KW-0963">Cytoplasm</keyword>